<evidence type="ECO:0000256" key="1">
    <source>
        <dbReference type="SAM" id="MobiDB-lite"/>
    </source>
</evidence>
<keyword evidence="3" id="KW-1185">Reference proteome</keyword>
<dbReference type="Proteomes" id="UP001314229">
    <property type="component" value="Unassembled WGS sequence"/>
</dbReference>
<gene>
    <name evidence="2" type="ORF">FSCOSCO3_A018484</name>
</gene>
<organism evidence="2 3">
    <name type="scientific">Scomber scombrus</name>
    <name type="common">Atlantic mackerel</name>
    <name type="synonym">Scomber vernalis</name>
    <dbReference type="NCBI Taxonomy" id="13677"/>
    <lineage>
        <taxon>Eukaryota</taxon>
        <taxon>Metazoa</taxon>
        <taxon>Chordata</taxon>
        <taxon>Craniata</taxon>
        <taxon>Vertebrata</taxon>
        <taxon>Euteleostomi</taxon>
        <taxon>Actinopterygii</taxon>
        <taxon>Neopterygii</taxon>
        <taxon>Teleostei</taxon>
        <taxon>Neoteleostei</taxon>
        <taxon>Acanthomorphata</taxon>
        <taxon>Pelagiaria</taxon>
        <taxon>Scombriformes</taxon>
        <taxon>Scombridae</taxon>
        <taxon>Scomber</taxon>
    </lineage>
</organism>
<evidence type="ECO:0000313" key="2">
    <source>
        <dbReference type="EMBL" id="CAK6974043.1"/>
    </source>
</evidence>
<comment type="caution">
    <text evidence="2">The sequence shown here is derived from an EMBL/GenBank/DDBJ whole genome shotgun (WGS) entry which is preliminary data.</text>
</comment>
<dbReference type="AlphaFoldDB" id="A0AAV1PRU9"/>
<feature type="compositionally biased region" description="Basic and acidic residues" evidence="1">
    <location>
        <begin position="11"/>
        <end position="24"/>
    </location>
</feature>
<name>A0AAV1PRU9_SCOSC</name>
<reference evidence="2 3" key="1">
    <citation type="submission" date="2024-01" db="EMBL/GenBank/DDBJ databases">
        <authorList>
            <person name="Alioto T."/>
            <person name="Alioto T."/>
            <person name="Gomez Garrido J."/>
        </authorList>
    </citation>
    <scope>NUCLEOTIDE SEQUENCE [LARGE SCALE GENOMIC DNA]</scope>
</reference>
<feature type="region of interest" description="Disordered" evidence="1">
    <location>
        <begin position="1"/>
        <end position="34"/>
    </location>
</feature>
<accession>A0AAV1PRU9</accession>
<dbReference type="EMBL" id="CAWUFR010000245">
    <property type="protein sequence ID" value="CAK6974043.1"/>
    <property type="molecule type" value="Genomic_DNA"/>
</dbReference>
<proteinExistence type="predicted"/>
<sequence>MKRGALRQNRFPRDIKSNDKDSPKKKCVSTEVKDTRRLSRHQTITNLQQNLRAVLAALDEEVEVFRFQHFCIMGAVSELAPSNQPQTSKMRREVLLVLKTLAKQILQEPEATVLQE</sequence>
<protein>
    <submittedName>
        <fullName evidence="2">Uncharacterized protein</fullName>
    </submittedName>
</protein>
<evidence type="ECO:0000313" key="3">
    <source>
        <dbReference type="Proteomes" id="UP001314229"/>
    </source>
</evidence>